<dbReference type="Proteomes" id="UP001283361">
    <property type="component" value="Unassembled WGS sequence"/>
</dbReference>
<gene>
    <name evidence="1" type="ORF">RRG08_017556</name>
</gene>
<evidence type="ECO:0000313" key="1">
    <source>
        <dbReference type="EMBL" id="KAK3783553.1"/>
    </source>
</evidence>
<reference evidence="1" key="1">
    <citation type="journal article" date="2023" name="G3 (Bethesda)">
        <title>A reference genome for the long-term kleptoplast-retaining sea slug Elysia crispata morphotype clarki.</title>
        <authorList>
            <person name="Eastman K.E."/>
            <person name="Pendleton A.L."/>
            <person name="Shaikh M.A."/>
            <person name="Suttiyut T."/>
            <person name="Ogas R."/>
            <person name="Tomko P."/>
            <person name="Gavelis G."/>
            <person name="Widhalm J.R."/>
            <person name="Wisecaver J.H."/>
        </authorList>
    </citation>
    <scope>NUCLEOTIDE SEQUENCE</scope>
    <source>
        <strain evidence="1">ECLA1</strain>
    </source>
</reference>
<comment type="caution">
    <text evidence="1">The sequence shown here is derived from an EMBL/GenBank/DDBJ whole genome shotgun (WGS) entry which is preliminary data.</text>
</comment>
<evidence type="ECO:0000313" key="2">
    <source>
        <dbReference type="Proteomes" id="UP001283361"/>
    </source>
</evidence>
<dbReference type="AlphaFoldDB" id="A0AAE1DVZ3"/>
<keyword evidence="2" id="KW-1185">Reference proteome</keyword>
<proteinExistence type="predicted"/>
<name>A0AAE1DVZ3_9GAST</name>
<dbReference type="EMBL" id="JAWDGP010002393">
    <property type="protein sequence ID" value="KAK3783553.1"/>
    <property type="molecule type" value="Genomic_DNA"/>
</dbReference>
<organism evidence="1 2">
    <name type="scientific">Elysia crispata</name>
    <name type="common">lettuce slug</name>
    <dbReference type="NCBI Taxonomy" id="231223"/>
    <lineage>
        <taxon>Eukaryota</taxon>
        <taxon>Metazoa</taxon>
        <taxon>Spiralia</taxon>
        <taxon>Lophotrochozoa</taxon>
        <taxon>Mollusca</taxon>
        <taxon>Gastropoda</taxon>
        <taxon>Heterobranchia</taxon>
        <taxon>Euthyneura</taxon>
        <taxon>Panpulmonata</taxon>
        <taxon>Sacoglossa</taxon>
        <taxon>Placobranchoidea</taxon>
        <taxon>Plakobranchidae</taxon>
        <taxon>Elysia</taxon>
    </lineage>
</organism>
<protein>
    <submittedName>
        <fullName evidence="1">Uncharacterized protein</fullName>
    </submittedName>
</protein>
<accession>A0AAE1DVZ3</accession>
<sequence>MNKEEKIIVPLGLVEKIGETHLIVRIFSNRKRVLTNRKHAGGRFHGRRAHLQSQIATQVETLQGGPNPEIELEADAMGIGHIYSHRSLPKSRPYKVVLILR</sequence>